<proteinExistence type="predicted"/>
<organism evidence="2 3">
    <name type="scientific">Coemansia erecta</name>
    <dbReference type="NCBI Taxonomy" id="147472"/>
    <lineage>
        <taxon>Eukaryota</taxon>
        <taxon>Fungi</taxon>
        <taxon>Fungi incertae sedis</taxon>
        <taxon>Zoopagomycota</taxon>
        <taxon>Kickxellomycotina</taxon>
        <taxon>Kickxellomycetes</taxon>
        <taxon>Kickxellales</taxon>
        <taxon>Kickxellaceae</taxon>
        <taxon>Coemansia</taxon>
    </lineage>
</organism>
<feature type="region of interest" description="Disordered" evidence="1">
    <location>
        <begin position="1"/>
        <end position="67"/>
    </location>
</feature>
<dbReference type="AlphaFoldDB" id="A0A9W7XTF8"/>
<comment type="caution">
    <text evidence="2">The sequence shown here is derived from an EMBL/GenBank/DDBJ whole genome shotgun (WGS) entry which is preliminary data.</text>
</comment>
<keyword evidence="3" id="KW-1185">Reference proteome</keyword>
<accession>A0A9W7XTF8</accession>
<feature type="region of interest" description="Disordered" evidence="1">
    <location>
        <begin position="88"/>
        <end position="149"/>
    </location>
</feature>
<dbReference type="EMBL" id="JANBOJ010000978">
    <property type="protein sequence ID" value="KAJ1718368.1"/>
    <property type="molecule type" value="Genomic_DNA"/>
</dbReference>
<evidence type="ECO:0000313" key="3">
    <source>
        <dbReference type="Proteomes" id="UP001149813"/>
    </source>
</evidence>
<reference evidence="2" key="1">
    <citation type="submission" date="2022-07" db="EMBL/GenBank/DDBJ databases">
        <title>Phylogenomic reconstructions and comparative analyses of Kickxellomycotina fungi.</title>
        <authorList>
            <person name="Reynolds N.K."/>
            <person name="Stajich J.E."/>
            <person name="Barry K."/>
            <person name="Grigoriev I.V."/>
            <person name="Crous P."/>
            <person name="Smith M.E."/>
        </authorList>
    </citation>
    <scope>NUCLEOTIDE SEQUENCE</scope>
    <source>
        <strain evidence="2">NBRC 32514</strain>
    </source>
</reference>
<sequence>MNRNDYTQYTGYGSSQSPEPSDPRPTSYGAAPPIHRAYAGGVPNGSLRSTRTTAAPNGVASSNSSAYPQAGRVFQGSLRRAHLGTFDDYSHQQQQQQQLQPYVPDASERRTPDYYTQMAGARATPPPPISTIPAYQESDYYTPRSTSMR</sequence>
<gene>
    <name evidence="2" type="ORF">LPJ53_006554</name>
</gene>
<protein>
    <submittedName>
        <fullName evidence="2">Uncharacterized protein</fullName>
    </submittedName>
</protein>
<evidence type="ECO:0000313" key="2">
    <source>
        <dbReference type="EMBL" id="KAJ1718368.1"/>
    </source>
</evidence>
<dbReference type="Proteomes" id="UP001149813">
    <property type="component" value="Unassembled WGS sequence"/>
</dbReference>
<feature type="non-terminal residue" evidence="2">
    <location>
        <position position="149"/>
    </location>
</feature>
<name>A0A9W7XTF8_9FUNG</name>
<feature type="compositionally biased region" description="Polar residues" evidence="1">
    <location>
        <begin position="46"/>
        <end position="67"/>
    </location>
</feature>
<evidence type="ECO:0000256" key="1">
    <source>
        <dbReference type="SAM" id="MobiDB-lite"/>
    </source>
</evidence>
<feature type="compositionally biased region" description="Polar residues" evidence="1">
    <location>
        <begin position="1"/>
        <end position="19"/>
    </location>
</feature>